<protein>
    <submittedName>
        <fullName evidence="4">Uncharacterized protein</fullName>
    </submittedName>
</protein>
<evidence type="ECO:0000313" key="4">
    <source>
        <dbReference type="EMBL" id="KNC69750.1"/>
    </source>
</evidence>
<reference evidence="4 5" key="1">
    <citation type="submission" date="2011-02" db="EMBL/GenBank/DDBJ databases">
        <title>The Genome Sequence of Sphaeroforma arctica JP610.</title>
        <authorList>
            <consortium name="The Broad Institute Genome Sequencing Platform"/>
            <person name="Russ C."/>
            <person name="Cuomo C."/>
            <person name="Young S.K."/>
            <person name="Zeng Q."/>
            <person name="Gargeya S."/>
            <person name="Alvarado L."/>
            <person name="Berlin A."/>
            <person name="Chapman S.B."/>
            <person name="Chen Z."/>
            <person name="Freedman E."/>
            <person name="Gellesch M."/>
            <person name="Goldberg J."/>
            <person name="Griggs A."/>
            <person name="Gujja S."/>
            <person name="Heilman E."/>
            <person name="Heiman D."/>
            <person name="Howarth C."/>
            <person name="Mehta T."/>
            <person name="Neiman D."/>
            <person name="Pearson M."/>
            <person name="Roberts A."/>
            <person name="Saif S."/>
            <person name="Shea T."/>
            <person name="Shenoy N."/>
            <person name="Sisk P."/>
            <person name="Stolte C."/>
            <person name="Sykes S."/>
            <person name="White J."/>
            <person name="Yandava C."/>
            <person name="Burger G."/>
            <person name="Gray M.W."/>
            <person name="Holland P.W.H."/>
            <person name="King N."/>
            <person name="Lang F.B.F."/>
            <person name="Roger A.J."/>
            <person name="Ruiz-Trillo I."/>
            <person name="Haas B."/>
            <person name="Nusbaum C."/>
            <person name="Birren B."/>
        </authorList>
    </citation>
    <scope>NUCLEOTIDE SEQUENCE [LARGE SCALE GENOMIC DNA]</scope>
    <source>
        <strain evidence="4 5">JP610</strain>
    </source>
</reference>
<dbReference type="RefSeq" id="XP_014143652.1">
    <property type="nucleotide sequence ID" value="XM_014288177.1"/>
</dbReference>
<dbReference type="EMBL" id="KQ253478">
    <property type="protein sequence ID" value="KNC69750.1"/>
    <property type="molecule type" value="Genomic_DNA"/>
</dbReference>
<dbReference type="InterPro" id="IPR040251">
    <property type="entry name" value="SEC31-like"/>
</dbReference>
<evidence type="ECO:0000256" key="2">
    <source>
        <dbReference type="ARBA" id="ARBA00022574"/>
    </source>
</evidence>
<dbReference type="GO" id="GO:0005198">
    <property type="term" value="F:structural molecule activity"/>
    <property type="evidence" value="ECO:0007669"/>
    <property type="project" value="TreeGrafter"/>
</dbReference>
<proteinExistence type="predicted"/>
<evidence type="ECO:0000313" key="5">
    <source>
        <dbReference type="Proteomes" id="UP000054560"/>
    </source>
</evidence>
<dbReference type="PANTHER" id="PTHR13923">
    <property type="entry name" value="SEC31-RELATED PROTEIN"/>
    <property type="match status" value="1"/>
</dbReference>
<evidence type="ECO:0000256" key="1">
    <source>
        <dbReference type="ARBA" id="ARBA00022448"/>
    </source>
</evidence>
<dbReference type="OrthoDB" id="542917at2759"/>
<dbReference type="STRING" id="667725.A0A0L0EZ24"/>
<accession>A0A0L0EZ24</accession>
<gene>
    <name evidence="4" type="ORF">SARC_17731</name>
</gene>
<dbReference type="AlphaFoldDB" id="A0A0L0EZ24"/>
<keyword evidence="2" id="KW-0853">WD repeat</keyword>
<dbReference type="GeneID" id="25918235"/>
<dbReference type="GO" id="GO:0007029">
    <property type="term" value="P:endoplasmic reticulum organization"/>
    <property type="evidence" value="ECO:0007669"/>
    <property type="project" value="TreeGrafter"/>
</dbReference>
<dbReference type="Gene3D" id="1.25.40.1030">
    <property type="match status" value="1"/>
</dbReference>
<keyword evidence="3" id="KW-0677">Repeat</keyword>
<dbReference type="GO" id="GO:0030127">
    <property type="term" value="C:COPII vesicle coat"/>
    <property type="evidence" value="ECO:0007669"/>
    <property type="project" value="TreeGrafter"/>
</dbReference>
<feature type="non-terminal residue" evidence="4">
    <location>
        <position position="78"/>
    </location>
</feature>
<organism evidence="4 5">
    <name type="scientific">Sphaeroforma arctica JP610</name>
    <dbReference type="NCBI Taxonomy" id="667725"/>
    <lineage>
        <taxon>Eukaryota</taxon>
        <taxon>Ichthyosporea</taxon>
        <taxon>Ichthyophonida</taxon>
        <taxon>Sphaeroforma</taxon>
    </lineage>
</organism>
<evidence type="ECO:0000256" key="3">
    <source>
        <dbReference type="ARBA" id="ARBA00022737"/>
    </source>
</evidence>
<dbReference type="GO" id="GO:0070971">
    <property type="term" value="C:endoplasmic reticulum exit site"/>
    <property type="evidence" value="ECO:0007669"/>
    <property type="project" value="TreeGrafter"/>
</dbReference>
<dbReference type="Proteomes" id="UP000054560">
    <property type="component" value="Unassembled WGS sequence"/>
</dbReference>
<dbReference type="GO" id="GO:0090110">
    <property type="term" value="P:COPII-coated vesicle cargo loading"/>
    <property type="evidence" value="ECO:0007669"/>
    <property type="project" value="TreeGrafter"/>
</dbReference>
<keyword evidence="1" id="KW-0813">Transport</keyword>
<sequence length="78" mass="8498">MQREPKWFKRPAGALFGYGGKLVTFSRTDGANVKVLKVTTDTDLVSKATNLSNAMAQGNFVDFCQNKALEASAGQNRE</sequence>
<dbReference type="eggNOG" id="KOG0307">
    <property type="taxonomic scope" value="Eukaryota"/>
</dbReference>
<name>A0A0L0EZ24_9EUKA</name>
<dbReference type="PANTHER" id="PTHR13923:SF11">
    <property type="entry name" value="SECRETORY 31, ISOFORM D"/>
    <property type="match status" value="1"/>
</dbReference>
<keyword evidence="5" id="KW-1185">Reference proteome</keyword>